<dbReference type="PANTHER" id="PTHR37312:SF1">
    <property type="entry name" value="MEMBRANE-BOUND ACYLTRANSFERASE YKRP-RELATED"/>
    <property type="match status" value="1"/>
</dbReference>
<evidence type="ECO:0000256" key="1">
    <source>
        <dbReference type="SAM" id="Phobius"/>
    </source>
</evidence>
<feature type="transmembrane region" description="Helical" evidence="1">
    <location>
        <begin position="309"/>
        <end position="327"/>
    </location>
</feature>
<dbReference type="InterPro" id="IPR002656">
    <property type="entry name" value="Acyl_transf_3_dom"/>
</dbReference>
<keyword evidence="1" id="KW-1133">Transmembrane helix</keyword>
<feature type="transmembrane region" description="Helical" evidence="1">
    <location>
        <begin position="170"/>
        <end position="192"/>
    </location>
</feature>
<reference evidence="3 6" key="2">
    <citation type="submission" date="2019-04" db="EMBL/GenBank/DDBJ databases">
        <title>Isolation and culture of sulfate reducing bacteria from the cold seep of the South China Sea.</title>
        <authorList>
            <person name="Sun C."/>
            <person name="Liu R."/>
        </authorList>
    </citation>
    <scope>NUCLEOTIDE SEQUENCE [LARGE SCALE GENOMIC DNA]</scope>
    <source>
        <strain evidence="3 6">CS1</strain>
    </source>
</reference>
<evidence type="ECO:0000313" key="4">
    <source>
        <dbReference type="EMBL" id="TVM36565.1"/>
    </source>
</evidence>
<dbReference type="AlphaFoldDB" id="A0A6P1ZPT9"/>
<keyword evidence="6" id="KW-1185">Reference proteome</keyword>
<dbReference type="Proteomes" id="UP000503251">
    <property type="component" value="Chromosome"/>
</dbReference>
<protein>
    <recommendedName>
        <fullName evidence="2">Acyltransferase 3 domain-containing protein</fullName>
    </recommendedName>
</protein>
<dbReference type="OrthoDB" id="9814956at2"/>
<dbReference type="Pfam" id="PF01757">
    <property type="entry name" value="Acyl_transf_3"/>
    <property type="match status" value="1"/>
</dbReference>
<feature type="transmembrane region" description="Helical" evidence="1">
    <location>
        <begin position="91"/>
        <end position="114"/>
    </location>
</feature>
<proteinExistence type="predicted"/>
<dbReference type="EMBL" id="CP039543">
    <property type="protein sequence ID" value="QJT09009.1"/>
    <property type="molecule type" value="Genomic_DNA"/>
</dbReference>
<feature type="transmembrane region" description="Helical" evidence="1">
    <location>
        <begin position="279"/>
        <end position="297"/>
    </location>
</feature>
<feature type="transmembrane region" description="Helical" evidence="1">
    <location>
        <begin position="134"/>
        <end position="158"/>
    </location>
</feature>
<evidence type="ECO:0000313" key="5">
    <source>
        <dbReference type="Proteomes" id="UP000434052"/>
    </source>
</evidence>
<organism evidence="4 5">
    <name type="scientific">Oceanidesulfovibrio marinus</name>
    <dbReference type="NCBI Taxonomy" id="370038"/>
    <lineage>
        <taxon>Bacteria</taxon>
        <taxon>Pseudomonadati</taxon>
        <taxon>Thermodesulfobacteriota</taxon>
        <taxon>Desulfovibrionia</taxon>
        <taxon>Desulfovibrionales</taxon>
        <taxon>Desulfovibrionaceae</taxon>
        <taxon>Oceanidesulfovibrio</taxon>
    </lineage>
</organism>
<feature type="domain" description="Acyltransferase 3" evidence="2">
    <location>
        <begin position="17"/>
        <end position="359"/>
    </location>
</feature>
<reference evidence="4 5" key="1">
    <citation type="submission" date="2018-06" db="EMBL/GenBank/DDBJ databases">
        <title>Complete genome of Desulfovibrio marinus P48SEP.</title>
        <authorList>
            <person name="Crispim J.S."/>
            <person name="Vidigal P.M.P."/>
            <person name="Silva L.C.F."/>
            <person name="Araujo L.C."/>
            <person name="Laguardia C.N."/>
            <person name="Dias R.S."/>
            <person name="Sousa M.P."/>
            <person name="Paula S.O."/>
            <person name="Silva C."/>
        </authorList>
    </citation>
    <scope>NUCLEOTIDE SEQUENCE [LARGE SCALE GENOMIC DNA]</scope>
    <source>
        <strain evidence="4 5">P48SEP</strain>
    </source>
</reference>
<sequence length="390" mass="44268">MTTISEYPPPLGDRRVVALDVARLYGMVLVYYGHIIEQVMNLGYETAGMQYKFIYSFHMPFFFLVAGYVAKPEKLFLKVGEFFRRLAASRLVPYFFFSLLFLVLSLMIPGNFAALGPPPYTLQGYAAGLVRTLLGFPVFNIPMWFMASLVSVEVLHYLVGRHMRTNKRIVLAAVCFYLIGYYINLDFQFLQFDKIFRWNYWFIQEAPVGYAFYLVGILLRRRGVFLVNHSEQEKRGGSRTLLLGAAACCLVVWLTYNLNTGPFRYFDAVVIVLSAHGNVFWFPFTALVGSLMLLLLARASGEHRFLAFMGRNVLTLFILNGVFYHFLNIPFAKWIVGSLPANALVVTAATAALTALSLAACLPLVWFFNKYLPQVVGRPQKDGPLLPRLL</sequence>
<evidence type="ECO:0000313" key="6">
    <source>
        <dbReference type="Proteomes" id="UP000503251"/>
    </source>
</evidence>
<feature type="transmembrane region" description="Helical" evidence="1">
    <location>
        <begin position="53"/>
        <end position="70"/>
    </location>
</feature>
<dbReference type="EMBL" id="QMIF01000001">
    <property type="protein sequence ID" value="TVM36565.1"/>
    <property type="molecule type" value="Genomic_DNA"/>
</dbReference>
<dbReference type="PANTHER" id="PTHR37312">
    <property type="entry name" value="MEMBRANE-BOUND ACYLTRANSFERASE YKRP-RELATED"/>
    <property type="match status" value="1"/>
</dbReference>
<name>A0A6P1ZPT9_9BACT</name>
<dbReference type="InterPro" id="IPR052734">
    <property type="entry name" value="Nod_factor_acetyltransferase"/>
</dbReference>
<dbReference type="RefSeq" id="WP_144233600.1">
    <property type="nucleotide sequence ID" value="NZ_CP039543.1"/>
</dbReference>
<feature type="transmembrane region" description="Helical" evidence="1">
    <location>
        <begin position="16"/>
        <end position="33"/>
    </location>
</feature>
<dbReference type="GO" id="GO:0016747">
    <property type="term" value="F:acyltransferase activity, transferring groups other than amino-acyl groups"/>
    <property type="evidence" value="ECO:0007669"/>
    <property type="project" value="InterPro"/>
</dbReference>
<keyword evidence="1" id="KW-0472">Membrane</keyword>
<evidence type="ECO:0000259" key="2">
    <source>
        <dbReference type="Pfam" id="PF01757"/>
    </source>
</evidence>
<keyword evidence="1" id="KW-0812">Transmembrane</keyword>
<evidence type="ECO:0000313" key="3">
    <source>
        <dbReference type="EMBL" id="QJT09009.1"/>
    </source>
</evidence>
<feature type="transmembrane region" description="Helical" evidence="1">
    <location>
        <begin position="198"/>
        <end position="219"/>
    </location>
</feature>
<feature type="transmembrane region" description="Helical" evidence="1">
    <location>
        <begin position="339"/>
        <end position="368"/>
    </location>
</feature>
<feature type="transmembrane region" description="Helical" evidence="1">
    <location>
        <begin position="240"/>
        <end position="259"/>
    </location>
</feature>
<accession>A0A6P1ZPT9</accession>
<gene>
    <name evidence="4" type="ORF">DQK91_01160</name>
    <name evidence="3" type="ORF">E8L03_08730</name>
</gene>
<dbReference type="Proteomes" id="UP000434052">
    <property type="component" value="Unassembled WGS sequence"/>
</dbReference>